<evidence type="ECO:0000313" key="4">
    <source>
        <dbReference type="EMBL" id="SDX38813.1"/>
    </source>
</evidence>
<sequence length="150" mass="17540">NEAEVEAKPSAPEPEIEVPAHKRRKKQKQKRDWAELLEKFSHEEKMYTLPEDERICKRCGSPLFSMGKEKIRTEVQFIPAQVKIIDIYQESFQCMECRKQEHFVVEKPQVPHSVLQNSMATASAVAHVIVQKYQMAVPLHRQEQDMEKLP</sequence>
<evidence type="ECO:0000256" key="1">
    <source>
        <dbReference type="SAM" id="MobiDB-lite"/>
    </source>
</evidence>
<dbReference type="RefSeq" id="WP_143025804.1">
    <property type="nucleotide sequence ID" value="NZ_FNOP01000037.1"/>
</dbReference>
<evidence type="ECO:0000313" key="5">
    <source>
        <dbReference type="Proteomes" id="UP000182379"/>
    </source>
</evidence>
<dbReference type="Proteomes" id="UP000182379">
    <property type="component" value="Unassembled WGS sequence"/>
</dbReference>
<name>A0A1H3BA54_ACIFE</name>
<feature type="domain" description="Transposase IS66 central" evidence="2">
    <location>
        <begin position="118"/>
        <end position="147"/>
    </location>
</feature>
<dbReference type="InterPro" id="IPR052344">
    <property type="entry name" value="Transposase-related"/>
</dbReference>
<dbReference type="EMBL" id="FNOP01000037">
    <property type="protein sequence ID" value="SDX38813.1"/>
    <property type="molecule type" value="Genomic_DNA"/>
</dbReference>
<feature type="region of interest" description="Disordered" evidence="1">
    <location>
        <begin position="1"/>
        <end position="30"/>
    </location>
</feature>
<reference evidence="4 5" key="1">
    <citation type="submission" date="2016-10" db="EMBL/GenBank/DDBJ databases">
        <authorList>
            <person name="Varghese N."/>
            <person name="Submissions S."/>
        </authorList>
    </citation>
    <scope>NUCLEOTIDE SEQUENCE [LARGE SCALE GENOMIC DNA]</scope>
    <source>
        <strain evidence="4 5">WCC6</strain>
    </source>
</reference>
<gene>
    <name evidence="4" type="ORF">SAMN05216495_1371</name>
</gene>
<accession>A0A1H3BA54</accession>
<dbReference type="AlphaFoldDB" id="A0A1H3BA54"/>
<evidence type="ECO:0000259" key="2">
    <source>
        <dbReference type="Pfam" id="PF03050"/>
    </source>
</evidence>
<dbReference type="PANTHER" id="PTHR33678">
    <property type="entry name" value="BLL1576 PROTEIN"/>
    <property type="match status" value="1"/>
</dbReference>
<organism evidence="4 5">
    <name type="scientific">Acidaminococcus fermentans</name>
    <dbReference type="NCBI Taxonomy" id="905"/>
    <lineage>
        <taxon>Bacteria</taxon>
        <taxon>Bacillati</taxon>
        <taxon>Bacillota</taxon>
        <taxon>Negativicutes</taxon>
        <taxon>Acidaminococcales</taxon>
        <taxon>Acidaminococcaceae</taxon>
        <taxon>Acidaminococcus</taxon>
    </lineage>
</organism>
<feature type="non-terminal residue" evidence="4">
    <location>
        <position position="1"/>
    </location>
</feature>
<dbReference type="Pfam" id="PF13005">
    <property type="entry name" value="zf-IS66"/>
    <property type="match status" value="1"/>
</dbReference>
<feature type="domain" description="Transposase IS66 zinc-finger binding" evidence="3">
    <location>
        <begin position="53"/>
        <end position="97"/>
    </location>
</feature>
<dbReference type="InterPro" id="IPR004291">
    <property type="entry name" value="Transposase_IS66_central"/>
</dbReference>
<evidence type="ECO:0000259" key="3">
    <source>
        <dbReference type="Pfam" id="PF13005"/>
    </source>
</evidence>
<dbReference type="InterPro" id="IPR024474">
    <property type="entry name" value="Znf_dom_IS66"/>
</dbReference>
<comment type="caution">
    <text evidence="4">The sequence shown here is derived from an EMBL/GenBank/DDBJ whole genome shotgun (WGS) entry which is preliminary data.</text>
</comment>
<dbReference type="Pfam" id="PF03050">
    <property type="entry name" value="DDE_Tnp_IS66"/>
    <property type="match status" value="1"/>
</dbReference>
<protein>
    <submittedName>
        <fullName evidence="4">Transposase</fullName>
    </submittedName>
</protein>
<proteinExistence type="predicted"/>